<dbReference type="EMBL" id="JAGHQM010000002">
    <property type="protein sequence ID" value="KAH0569233.1"/>
    <property type="molecule type" value="Genomic_DNA"/>
</dbReference>
<organism evidence="4 5">
    <name type="scientific">Trichoglossum hirsutum</name>
    <dbReference type="NCBI Taxonomy" id="265104"/>
    <lineage>
        <taxon>Eukaryota</taxon>
        <taxon>Fungi</taxon>
        <taxon>Dikarya</taxon>
        <taxon>Ascomycota</taxon>
        <taxon>Pezizomycotina</taxon>
        <taxon>Geoglossomycetes</taxon>
        <taxon>Geoglossales</taxon>
        <taxon>Geoglossaceae</taxon>
        <taxon>Trichoglossum</taxon>
    </lineage>
</organism>
<evidence type="ECO:0008006" key="6">
    <source>
        <dbReference type="Google" id="ProtNLM"/>
    </source>
</evidence>
<evidence type="ECO:0000313" key="5">
    <source>
        <dbReference type="Proteomes" id="UP000750711"/>
    </source>
</evidence>
<comment type="caution">
    <text evidence="4">The sequence shown here is derived from an EMBL/GenBank/DDBJ whole genome shotgun (WGS) entry which is preliminary data.</text>
</comment>
<evidence type="ECO:0000256" key="1">
    <source>
        <dbReference type="ARBA" id="ARBA00007017"/>
    </source>
</evidence>
<keyword evidence="5" id="KW-1185">Reference proteome</keyword>
<dbReference type="GO" id="GO:0006260">
    <property type="term" value="P:DNA replication"/>
    <property type="evidence" value="ECO:0007669"/>
    <property type="project" value="UniProtKB-KW"/>
</dbReference>
<dbReference type="AlphaFoldDB" id="A0A9P8LJQ1"/>
<proteinExistence type="inferred from homology"/>
<comment type="similarity">
    <text evidence="1">Belongs to the DCC1 family.</text>
</comment>
<name>A0A9P8LJQ1_9PEZI</name>
<feature type="compositionally biased region" description="Basic residues" evidence="3">
    <location>
        <begin position="308"/>
        <end position="319"/>
    </location>
</feature>
<gene>
    <name evidence="4" type="ORF">GP486_000050</name>
</gene>
<dbReference type="PANTHER" id="PTHR13395">
    <property type="entry name" value="SISTER CHROMATID COHESION PROTEIN DCC1-RELATED"/>
    <property type="match status" value="1"/>
</dbReference>
<evidence type="ECO:0000313" key="4">
    <source>
        <dbReference type="EMBL" id="KAH0569233.1"/>
    </source>
</evidence>
<sequence length="319" mass="35049">MASQDDPGIPFGFRHNQESFRLLELSPALLAALESENPLTITIKSAPVTSSASTPSHAVLCTTDETFQLRQVHSSNSVFLIRPSQHNGSTEEVYQSPGLCTIASPKVTLELHRVAISSVSHLKKLIPIFHAPEDGDGDSEMTSWPTGFEKQSRIEIFADVPTCEEECRRGWTEIVAFELDVEDLWQTIEYDGYPRPLVDALLATLAPEGQPTQGKWASVDKSKCVPWLGALILEAQQGANPERFVSDFLKEWTDSLPEAWRASVSLDCITGHYVLSGSTIRFNGGGMDATSATPLSGANANKAPPSSRRWHEKFRNAKK</sequence>
<protein>
    <recommendedName>
        <fullName evidence="6">Sister chromatid cohesion protein Dcc1</fullName>
    </recommendedName>
</protein>
<evidence type="ECO:0000256" key="2">
    <source>
        <dbReference type="ARBA" id="ARBA00022705"/>
    </source>
</evidence>
<keyword evidence="2" id="KW-0235">DNA replication</keyword>
<dbReference type="GO" id="GO:0000785">
    <property type="term" value="C:chromatin"/>
    <property type="evidence" value="ECO:0007669"/>
    <property type="project" value="TreeGrafter"/>
</dbReference>
<dbReference type="InterPro" id="IPR019128">
    <property type="entry name" value="Dcc1"/>
</dbReference>
<dbReference type="GO" id="GO:0031390">
    <property type="term" value="C:Ctf18 RFC-like complex"/>
    <property type="evidence" value="ECO:0007669"/>
    <property type="project" value="InterPro"/>
</dbReference>
<dbReference type="GO" id="GO:0000775">
    <property type="term" value="C:chromosome, centromeric region"/>
    <property type="evidence" value="ECO:0007669"/>
    <property type="project" value="TreeGrafter"/>
</dbReference>
<reference evidence="4" key="1">
    <citation type="submission" date="2021-03" db="EMBL/GenBank/DDBJ databases">
        <title>Comparative genomics and phylogenomic investigation of the class Geoglossomycetes provide insights into ecological specialization and systematics.</title>
        <authorList>
            <person name="Melie T."/>
            <person name="Pirro S."/>
            <person name="Miller A.N."/>
            <person name="Quandt A."/>
        </authorList>
    </citation>
    <scope>NUCLEOTIDE SEQUENCE</scope>
    <source>
        <strain evidence="4">CAQ_001_2017</strain>
    </source>
</reference>
<dbReference type="Pfam" id="PF09724">
    <property type="entry name" value="Dcc1"/>
    <property type="match status" value="1"/>
</dbReference>
<dbReference type="PANTHER" id="PTHR13395:SF6">
    <property type="entry name" value="SISTER CHROMATID COHESION PROTEIN DCC1"/>
    <property type="match status" value="1"/>
</dbReference>
<dbReference type="GO" id="GO:0034088">
    <property type="term" value="P:maintenance of mitotic sister chromatid cohesion"/>
    <property type="evidence" value="ECO:0007669"/>
    <property type="project" value="TreeGrafter"/>
</dbReference>
<accession>A0A9P8LJQ1</accession>
<feature type="region of interest" description="Disordered" evidence="3">
    <location>
        <begin position="292"/>
        <end position="319"/>
    </location>
</feature>
<dbReference type="Proteomes" id="UP000750711">
    <property type="component" value="Unassembled WGS sequence"/>
</dbReference>
<evidence type="ECO:0000256" key="3">
    <source>
        <dbReference type="SAM" id="MobiDB-lite"/>
    </source>
</evidence>